<evidence type="ECO:0000313" key="1">
    <source>
        <dbReference type="EMBL" id="MYL34951.1"/>
    </source>
</evidence>
<name>A0A6I5A3X4_9BACI</name>
<dbReference type="InterPro" id="IPR018540">
    <property type="entry name" value="Spo0E-like"/>
</dbReference>
<dbReference type="AlphaFoldDB" id="A0A6I5A3X4"/>
<sequence>MCKDLLEEIESCRKKLVHLSNGRALSSREIVEVSAELDNLLNLYEQKRTKYRKQQLTV</sequence>
<dbReference type="Gene3D" id="4.10.280.10">
    <property type="entry name" value="Helix-loop-helix DNA-binding domain"/>
    <property type="match status" value="1"/>
</dbReference>
<dbReference type="SUPFAM" id="SSF140500">
    <property type="entry name" value="BAS1536-like"/>
    <property type="match status" value="1"/>
</dbReference>
<accession>A0A6I5A3X4</accession>
<organism evidence="1 2">
    <name type="scientific">Pontibacillus yanchengensis</name>
    <dbReference type="NCBI Taxonomy" id="462910"/>
    <lineage>
        <taxon>Bacteria</taxon>
        <taxon>Bacillati</taxon>
        <taxon>Bacillota</taxon>
        <taxon>Bacilli</taxon>
        <taxon>Bacillales</taxon>
        <taxon>Bacillaceae</taxon>
        <taxon>Pontibacillus</taxon>
    </lineage>
</organism>
<dbReference type="InterPro" id="IPR036638">
    <property type="entry name" value="HLH_DNA-bd_sf"/>
</dbReference>
<dbReference type="OrthoDB" id="2649371at2"/>
<comment type="caution">
    <text evidence="1">The sequence shown here is derived from an EMBL/GenBank/DDBJ whole genome shotgun (WGS) entry which is preliminary data.</text>
</comment>
<reference evidence="1 2" key="1">
    <citation type="submission" date="2019-11" db="EMBL/GenBank/DDBJ databases">
        <title>Genome sequences of 17 halophilic strains isolated from different environments.</title>
        <authorList>
            <person name="Furrow R.E."/>
        </authorList>
    </citation>
    <scope>NUCLEOTIDE SEQUENCE [LARGE SCALE GENOMIC DNA]</scope>
    <source>
        <strain evidence="1 2">22514_16_FS</strain>
    </source>
</reference>
<dbReference type="GO" id="GO:0043937">
    <property type="term" value="P:regulation of sporulation"/>
    <property type="evidence" value="ECO:0007669"/>
    <property type="project" value="InterPro"/>
</dbReference>
<dbReference type="EMBL" id="WMEQ01000013">
    <property type="protein sequence ID" value="MYL34951.1"/>
    <property type="molecule type" value="Genomic_DNA"/>
</dbReference>
<dbReference type="RefSeq" id="WP_160850094.1">
    <property type="nucleotide sequence ID" value="NZ_WMEQ01000013.1"/>
</dbReference>
<protein>
    <submittedName>
        <fullName evidence="1">Spo0E family sporulation regulatory protein-aspartic acid phosphatase</fullName>
    </submittedName>
</protein>
<dbReference type="InterPro" id="IPR037208">
    <property type="entry name" value="Spo0E-like_sf"/>
</dbReference>
<gene>
    <name evidence="1" type="ORF">GLW05_15310</name>
</gene>
<proteinExistence type="predicted"/>
<dbReference type="Proteomes" id="UP000468638">
    <property type="component" value="Unassembled WGS sequence"/>
</dbReference>
<dbReference type="GO" id="GO:0046983">
    <property type="term" value="F:protein dimerization activity"/>
    <property type="evidence" value="ECO:0007669"/>
    <property type="project" value="InterPro"/>
</dbReference>
<evidence type="ECO:0000313" key="2">
    <source>
        <dbReference type="Proteomes" id="UP000468638"/>
    </source>
</evidence>
<dbReference type="Pfam" id="PF09388">
    <property type="entry name" value="SpoOE-like"/>
    <property type="match status" value="1"/>
</dbReference>